<accession>A0AAN9YVI4</accession>
<comment type="caution">
    <text evidence="4">The sequence shown here is derived from an EMBL/GenBank/DDBJ whole genome shotgun (WGS) entry which is preliminary data.</text>
</comment>
<keyword evidence="5" id="KW-1185">Reference proteome</keyword>
<evidence type="ECO:0000313" key="5">
    <source>
        <dbReference type="Proteomes" id="UP001320420"/>
    </source>
</evidence>
<dbReference type="PANTHER" id="PTHR44472">
    <property type="entry name" value="DDB1- AND CUL4-ASSOCIATED FACTOR 4-RELATED"/>
    <property type="match status" value="1"/>
</dbReference>
<dbReference type="GO" id="GO:0080008">
    <property type="term" value="C:Cul4-RING E3 ubiquitin ligase complex"/>
    <property type="evidence" value="ECO:0007669"/>
    <property type="project" value="TreeGrafter"/>
</dbReference>
<evidence type="ECO:0000313" key="4">
    <source>
        <dbReference type="EMBL" id="KAK7755929.1"/>
    </source>
</evidence>
<name>A0AAN9YVI4_9PEZI</name>
<protein>
    <submittedName>
        <fullName evidence="4">Uncharacterized protein</fullName>
    </submittedName>
</protein>
<feature type="compositionally biased region" description="Low complexity" evidence="3">
    <location>
        <begin position="82"/>
        <end position="109"/>
    </location>
</feature>
<proteinExistence type="predicted"/>
<keyword evidence="1" id="KW-0853">WD repeat</keyword>
<evidence type="ECO:0000256" key="2">
    <source>
        <dbReference type="ARBA" id="ARBA00022737"/>
    </source>
</evidence>
<dbReference type="SUPFAM" id="SSF50978">
    <property type="entry name" value="WD40 repeat-like"/>
    <property type="match status" value="1"/>
</dbReference>
<dbReference type="Proteomes" id="UP001320420">
    <property type="component" value="Unassembled WGS sequence"/>
</dbReference>
<sequence length="247" mass="26075">MMGSSFGGFLQWGVIATPSPITHIRSLNEHQVLVAGLRDRMVIYDLRFLGSKNSYRHNNSSSSNNNHASHHNSTKWLHSPRNNNSTNNGNGNGNSNPNPNPNPNTNNTSYAANVALPLLTFPSYRNGAHINIGLDVSSDADVGAGPGIAAAAHDDGTVALYSLRSGNRLRAPLSPASPSPSSSSSTALPDGGDGMLGIDRIRSPRGPIQALQFQTFPRDRNPSLFVGVQSSVNVYSFGTGDGGDDEA</sequence>
<gene>
    <name evidence="4" type="ORF">SLS62_002216</name>
</gene>
<dbReference type="EMBL" id="JAKJXP020000010">
    <property type="protein sequence ID" value="KAK7755929.1"/>
    <property type="molecule type" value="Genomic_DNA"/>
</dbReference>
<dbReference type="InterPro" id="IPR052254">
    <property type="entry name" value="CUL4-DDB1_E3_ligase_receptor"/>
</dbReference>
<feature type="compositionally biased region" description="Low complexity" evidence="3">
    <location>
        <begin position="57"/>
        <end position="67"/>
    </location>
</feature>
<reference evidence="4 5" key="1">
    <citation type="submission" date="2024-02" db="EMBL/GenBank/DDBJ databases">
        <title>De novo assembly and annotation of 12 fungi associated with fruit tree decline syndrome in Ontario, Canada.</title>
        <authorList>
            <person name="Sulman M."/>
            <person name="Ellouze W."/>
            <person name="Ilyukhin E."/>
        </authorList>
    </citation>
    <scope>NUCLEOTIDE SEQUENCE [LARGE SCALE GENOMIC DNA]</scope>
    <source>
        <strain evidence="4 5">M11/M66-122</strain>
    </source>
</reference>
<dbReference type="InterPro" id="IPR036322">
    <property type="entry name" value="WD40_repeat_dom_sf"/>
</dbReference>
<keyword evidence="2" id="KW-0677">Repeat</keyword>
<organism evidence="4 5">
    <name type="scientific">Diatrype stigma</name>
    <dbReference type="NCBI Taxonomy" id="117547"/>
    <lineage>
        <taxon>Eukaryota</taxon>
        <taxon>Fungi</taxon>
        <taxon>Dikarya</taxon>
        <taxon>Ascomycota</taxon>
        <taxon>Pezizomycotina</taxon>
        <taxon>Sordariomycetes</taxon>
        <taxon>Xylariomycetidae</taxon>
        <taxon>Xylariales</taxon>
        <taxon>Diatrypaceae</taxon>
        <taxon>Diatrype</taxon>
    </lineage>
</organism>
<feature type="region of interest" description="Disordered" evidence="3">
    <location>
        <begin position="170"/>
        <end position="201"/>
    </location>
</feature>
<dbReference type="PANTHER" id="PTHR44472:SF1">
    <property type="entry name" value="DDB1 AND CUL4 ASSOCIATED FACTOR 4"/>
    <property type="match status" value="1"/>
</dbReference>
<feature type="region of interest" description="Disordered" evidence="3">
    <location>
        <begin position="57"/>
        <end position="109"/>
    </location>
</feature>
<evidence type="ECO:0000256" key="1">
    <source>
        <dbReference type="ARBA" id="ARBA00022574"/>
    </source>
</evidence>
<feature type="compositionally biased region" description="Low complexity" evidence="3">
    <location>
        <begin position="171"/>
        <end position="189"/>
    </location>
</feature>
<evidence type="ECO:0000256" key="3">
    <source>
        <dbReference type="SAM" id="MobiDB-lite"/>
    </source>
</evidence>
<dbReference type="AlphaFoldDB" id="A0AAN9YVI4"/>